<sequence>MDKLSGELQRLHFLPGQHSDSGQQALGIAFRRAADWEAAALLWHAVQDELDLPAPAVSVDGQGYRLWFSLAEPVAAQQVRRFLDGLRSRYLADMPASRLEFGIAGDLPPCQLADAERWGAFIDPGMGSMFTAEPWLEMAPNRNQQADLLAAFASIKAVEFERTLAQLDTAVAESGDKSLGSTSSASDTLALAGPYADPKSFLLAVMNAPKASPQQRIEAAKALLPYFEQVRSP</sequence>
<protein>
    <submittedName>
        <fullName evidence="1">Uncharacterized protein</fullName>
    </submittedName>
</protein>
<dbReference type="EMBL" id="JAKLTN010000001">
    <property type="protein sequence ID" value="MCG2575826.1"/>
    <property type="molecule type" value="Genomic_DNA"/>
</dbReference>
<keyword evidence="2" id="KW-1185">Reference proteome</keyword>
<dbReference type="Proteomes" id="UP001165384">
    <property type="component" value="Unassembled WGS sequence"/>
</dbReference>
<evidence type="ECO:0000313" key="2">
    <source>
        <dbReference type="Proteomes" id="UP001165384"/>
    </source>
</evidence>
<dbReference type="RefSeq" id="WP_275707147.1">
    <property type="nucleotide sequence ID" value="NZ_JAKLTN010000001.1"/>
</dbReference>
<reference evidence="1" key="1">
    <citation type="submission" date="2022-01" db="EMBL/GenBank/DDBJ databases">
        <authorList>
            <person name="Jo J.-H."/>
            <person name="Im W.-T."/>
        </authorList>
    </citation>
    <scope>NUCLEOTIDE SEQUENCE</scope>
    <source>
        <strain evidence="1">XY25</strain>
    </source>
</reference>
<evidence type="ECO:0000313" key="1">
    <source>
        <dbReference type="EMBL" id="MCG2575826.1"/>
    </source>
</evidence>
<accession>A0ABS9JY69</accession>
<comment type="caution">
    <text evidence="1">The sequence shown here is derived from an EMBL/GenBank/DDBJ whole genome shotgun (WGS) entry which is preliminary data.</text>
</comment>
<gene>
    <name evidence="1" type="ORF">LZ012_02315</name>
</gene>
<name>A0ABS9JY69_9RHOO</name>
<organism evidence="1 2">
    <name type="scientific">Dechloromonas hankyongensis</name>
    <dbReference type="NCBI Taxonomy" id="2908002"/>
    <lineage>
        <taxon>Bacteria</taxon>
        <taxon>Pseudomonadati</taxon>
        <taxon>Pseudomonadota</taxon>
        <taxon>Betaproteobacteria</taxon>
        <taxon>Rhodocyclales</taxon>
        <taxon>Azonexaceae</taxon>
        <taxon>Dechloromonas</taxon>
    </lineage>
</organism>
<proteinExistence type="predicted"/>